<sequence length="114" mass="12608">MKLSTSARLALPLIAAACLLTTGCASRTYVGPPPPPPPYPGPSPLIQSAEQQGFRAGVADGSRDAYNRMGYYPKRTRAFHDTPGYNPSFGPFGPYRAHFRDAYLRGYYQGFYRR</sequence>
<accession>A0A917HA56</accession>
<evidence type="ECO:0008006" key="5">
    <source>
        <dbReference type="Google" id="ProtNLM"/>
    </source>
</evidence>
<reference evidence="3" key="2">
    <citation type="submission" date="2020-09" db="EMBL/GenBank/DDBJ databases">
        <authorList>
            <person name="Sun Q."/>
            <person name="Zhou Y."/>
        </authorList>
    </citation>
    <scope>NUCLEOTIDE SEQUENCE</scope>
    <source>
        <strain evidence="3">CGMCC 1.12997</strain>
    </source>
</reference>
<feature type="chain" id="PRO_5036696642" description="Lipoprotein" evidence="2">
    <location>
        <begin position="28"/>
        <end position="114"/>
    </location>
</feature>
<dbReference type="PROSITE" id="PS51257">
    <property type="entry name" value="PROKAR_LIPOPROTEIN"/>
    <property type="match status" value="1"/>
</dbReference>
<comment type="caution">
    <text evidence="3">The sequence shown here is derived from an EMBL/GenBank/DDBJ whole genome shotgun (WGS) entry which is preliminary data.</text>
</comment>
<dbReference type="EMBL" id="BMGT01000002">
    <property type="protein sequence ID" value="GGG72375.1"/>
    <property type="molecule type" value="Genomic_DNA"/>
</dbReference>
<protein>
    <recommendedName>
        <fullName evidence="5">Lipoprotein</fullName>
    </recommendedName>
</protein>
<evidence type="ECO:0000256" key="2">
    <source>
        <dbReference type="SAM" id="SignalP"/>
    </source>
</evidence>
<keyword evidence="2" id="KW-0732">Signal</keyword>
<evidence type="ECO:0000256" key="1">
    <source>
        <dbReference type="SAM" id="MobiDB-lite"/>
    </source>
</evidence>
<proteinExistence type="predicted"/>
<keyword evidence="4" id="KW-1185">Reference proteome</keyword>
<organism evidence="3 4">
    <name type="scientific">Edaphobacter dinghuensis</name>
    <dbReference type="NCBI Taxonomy" id="1560005"/>
    <lineage>
        <taxon>Bacteria</taxon>
        <taxon>Pseudomonadati</taxon>
        <taxon>Acidobacteriota</taxon>
        <taxon>Terriglobia</taxon>
        <taxon>Terriglobales</taxon>
        <taxon>Acidobacteriaceae</taxon>
        <taxon>Edaphobacter</taxon>
    </lineage>
</organism>
<feature type="region of interest" description="Disordered" evidence="1">
    <location>
        <begin position="29"/>
        <end position="54"/>
    </location>
</feature>
<dbReference type="AlphaFoldDB" id="A0A917HA56"/>
<name>A0A917HA56_9BACT</name>
<gene>
    <name evidence="3" type="ORF">GCM10011585_13390</name>
</gene>
<reference evidence="3" key="1">
    <citation type="journal article" date="2014" name="Int. J. Syst. Evol. Microbiol.">
        <title>Complete genome sequence of Corynebacterium casei LMG S-19264T (=DSM 44701T), isolated from a smear-ripened cheese.</title>
        <authorList>
            <consortium name="US DOE Joint Genome Institute (JGI-PGF)"/>
            <person name="Walter F."/>
            <person name="Albersmeier A."/>
            <person name="Kalinowski J."/>
            <person name="Ruckert C."/>
        </authorList>
    </citation>
    <scope>NUCLEOTIDE SEQUENCE</scope>
    <source>
        <strain evidence="3">CGMCC 1.12997</strain>
    </source>
</reference>
<evidence type="ECO:0000313" key="4">
    <source>
        <dbReference type="Proteomes" id="UP000647241"/>
    </source>
</evidence>
<dbReference type="RefSeq" id="WP_188553426.1">
    <property type="nucleotide sequence ID" value="NZ_BMGT01000002.1"/>
</dbReference>
<dbReference type="Proteomes" id="UP000647241">
    <property type="component" value="Unassembled WGS sequence"/>
</dbReference>
<evidence type="ECO:0000313" key="3">
    <source>
        <dbReference type="EMBL" id="GGG72375.1"/>
    </source>
</evidence>
<feature type="compositionally biased region" description="Pro residues" evidence="1">
    <location>
        <begin position="31"/>
        <end position="43"/>
    </location>
</feature>
<feature type="signal peptide" evidence="2">
    <location>
        <begin position="1"/>
        <end position="27"/>
    </location>
</feature>